<reference evidence="2 3" key="1">
    <citation type="journal article" date="2008" name="J. Bacteriol.">
        <title>Genome of the actinomycete plant pathogen Clavibacter michiganensis subsp. sepedonicus suggests recent niche adaptation.</title>
        <authorList>
            <person name="Bentley S.D."/>
            <person name="Corton C."/>
            <person name="Brown S.E."/>
            <person name="Barron A."/>
            <person name="Clark L."/>
            <person name="Doggett J."/>
            <person name="Harris B."/>
            <person name="Ormond D."/>
            <person name="Quail M.A."/>
            <person name="May G."/>
            <person name="Francis D."/>
            <person name="Knudson D."/>
            <person name="Parkhill J."/>
            <person name="Ishimaru C.A."/>
        </authorList>
    </citation>
    <scope>NUCLEOTIDE SEQUENCE [LARGE SCALE GENOMIC DNA]</scope>
    <source>
        <strain evidence="3">ATCC 33113 / DSM 20744 / JCM 9667 / LMG 2889 / ICMP 2535 / C-1</strain>
    </source>
</reference>
<sequence>MCRIERRTPGPQDPRTPGPQCLAGRRHLNPHDRGVAATLVIVDWAEVGARVLGSSTSLPRRRARPGAPSLSSRRGAHAAVSTLVGLLLVCMSFVPLKLLESLMSASDGGRGDRRSCRSTVWQGRRAVGRRGLAGHGTVRDADERPPAPPVARRSMITAREESPK</sequence>
<proteinExistence type="predicted"/>
<dbReference type="EMBL" id="AM849034">
    <property type="protein sequence ID" value="CAQ01797.1"/>
    <property type="molecule type" value="Genomic_DNA"/>
</dbReference>
<gene>
    <name evidence="2" type="ordered locus">CMS1688</name>
</gene>
<protein>
    <submittedName>
        <fullName evidence="2">Uncharacterized protein</fullName>
    </submittedName>
</protein>
<dbReference type="KEGG" id="cms:CMS1688"/>
<evidence type="ECO:0000256" key="1">
    <source>
        <dbReference type="SAM" id="MobiDB-lite"/>
    </source>
</evidence>
<keyword evidence="3" id="KW-1185">Reference proteome</keyword>
<dbReference type="HOGENOM" id="CLU_1616094_0_0_11"/>
<feature type="region of interest" description="Disordered" evidence="1">
    <location>
        <begin position="129"/>
        <end position="164"/>
    </location>
</feature>
<organism evidence="2 3">
    <name type="scientific">Clavibacter sepedonicus</name>
    <name type="common">Clavibacter michiganensis subsp. sepedonicus</name>
    <dbReference type="NCBI Taxonomy" id="31964"/>
    <lineage>
        <taxon>Bacteria</taxon>
        <taxon>Bacillati</taxon>
        <taxon>Actinomycetota</taxon>
        <taxon>Actinomycetes</taxon>
        <taxon>Micrococcales</taxon>
        <taxon>Microbacteriaceae</taxon>
        <taxon>Clavibacter</taxon>
    </lineage>
</organism>
<evidence type="ECO:0000313" key="2">
    <source>
        <dbReference type="EMBL" id="CAQ01797.1"/>
    </source>
</evidence>
<dbReference type="Proteomes" id="UP000001318">
    <property type="component" value="Chromosome"/>
</dbReference>
<name>B0RCM9_CLASE</name>
<dbReference type="AlphaFoldDB" id="B0RCM9"/>
<accession>B0RCM9</accession>
<feature type="region of interest" description="Disordered" evidence="1">
    <location>
        <begin position="55"/>
        <end position="75"/>
    </location>
</feature>
<evidence type="ECO:0000313" key="3">
    <source>
        <dbReference type="Proteomes" id="UP000001318"/>
    </source>
</evidence>